<protein>
    <submittedName>
        <fullName evidence="2">Uncharacterized protein</fullName>
    </submittedName>
</protein>
<keyword evidence="3" id="KW-1185">Reference proteome</keyword>
<evidence type="ECO:0000256" key="1">
    <source>
        <dbReference type="SAM" id="MobiDB-lite"/>
    </source>
</evidence>
<dbReference type="OrthoDB" id="329589at2"/>
<organism evidence="2 3">
    <name type="scientific">Leptospira fletcheri</name>
    <dbReference type="NCBI Taxonomy" id="2484981"/>
    <lineage>
        <taxon>Bacteria</taxon>
        <taxon>Pseudomonadati</taxon>
        <taxon>Spirochaetota</taxon>
        <taxon>Spirochaetia</taxon>
        <taxon>Leptospirales</taxon>
        <taxon>Leptospiraceae</taxon>
        <taxon>Leptospira</taxon>
    </lineage>
</organism>
<proteinExistence type="predicted"/>
<reference evidence="2" key="1">
    <citation type="journal article" date="2019" name="PLoS Negl. Trop. Dis.">
        <title>Revisiting the worldwide diversity of Leptospira species in the environment.</title>
        <authorList>
            <person name="Vincent A.T."/>
            <person name="Schiettekatte O."/>
            <person name="Bourhy P."/>
            <person name="Veyrier F.J."/>
            <person name="Picardeau M."/>
        </authorList>
    </citation>
    <scope>NUCLEOTIDE SEQUENCE [LARGE SCALE GENOMIC DNA]</scope>
    <source>
        <strain evidence="2">SSW15</strain>
    </source>
</reference>
<feature type="region of interest" description="Disordered" evidence="1">
    <location>
        <begin position="93"/>
        <end position="117"/>
    </location>
</feature>
<dbReference type="Proteomes" id="UP000298458">
    <property type="component" value="Unassembled WGS sequence"/>
</dbReference>
<evidence type="ECO:0000313" key="2">
    <source>
        <dbReference type="EMBL" id="TGK10163.1"/>
    </source>
</evidence>
<dbReference type="EMBL" id="RQET01000007">
    <property type="protein sequence ID" value="TGK10163.1"/>
    <property type="molecule type" value="Genomic_DNA"/>
</dbReference>
<dbReference type="AlphaFoldDB" id="A0A4R9GG32"/>
<gene>
    <name evidence="2" type="ORF">EHO60_09925</name>
</gene>
<name>A0A4R9GG32_9LEPT</name>
<sequence>MAGVKERGSDNLKICIFILSVLCNLSCIGEYYQDEMDKTKGNKIAREDAKKLLTTDLLALQQRCPQFGTSGYNWMNSYLFMLISDPCPTSSGNSSSSSKSTKSSSSSSRSSGQGNSSLTGCADYSYLDRGAIATCRMLVQGDPCTPVSCSYCNESTATANYRFAAFADCGSAFKSNYVFPLFL</sequence>
<evidence type="ECO:0000313" key="3">
    <source>
        <dbReference type="Proteomes" id="UP000298458"/>
    </source>
</evidence>
<comment type="caution">
    <text evidence="2">The sequence shown here is derived from an EMBL/GenBank/DDBJ whole genome shotgun (WGS) entry which is preliminary data.</text>
</comment>
<dbReference type="RefSeq" id="WP_135768049.1">
    <property type="nucleotide sequence ID" value="NZ_RQET01000007.1"/>
</dbReference>
<accession>A0A4R9GG32</accession>